<reference evidence="2 3" key="1">
    <citation type="submission" date="2020-08" db="EMBL/GenBank/DDBJ databases">
        <title>Genome public.</title>
        <authorList>
            <person name="Liu C."/>
            <person name="Sun Q."/>
        </authorList>
    </citation>
    <scope>NUCLEOTIDE SEQUENCE [LARGE SCALE GENOMIC DNA]</scope>
    <source>
        <strain evidence="2 3">NSJ-43</strain>
    </source>
</reference>
<dbReference type="Proteomes" id="UP000628463">
    <property type="component" value="Unassembled WGS sequence"/>
</dbReference>
<keyword evidence="3" id="KW-1185">Reference proteome</keyword>
<evidence type="ECO:0000259" key="1">
    <source>
        <dbReference type="Pfam" id="PF02120"/>
    </source>
</evidence>
<protein>
    <submittedName>
        <fullName evidence="2">Flagellar hook-length control protein FliK</fullName>
    </submittedName>
</protein>
<dbReference type="InterPro" id="IPR038610">
    <property type="entry name" value="FliK-like_C_sf"/>
</dbReference>
<evidence type="ECO:0000313" key="2">
    <source>
        <dbReference type="EMBL" id="MBC5680985.1"/>
    </source>
</evidence>
<proteinExistence type="predicted"/>
<keyword evidence="2" id="KW-0282">Flagellum</keyword>
<name>A0ABR7G0M6_9FIRM</name>
<sequence>MPVNLSSLFSAVNEVSPVNNKEAQSAENAGNTSGAQNISGIIQKTADEAGIAMLKNMLKGDTFSGQIINVSDGNALLQLTNGSLINAKLAESAKGLANGQIQTFIVDGQSSDGITVKLLGTKQQENVIISKALEAAGLDNNEENAGLVKTLLSLNMPIDAKMLGELAKTVLEFPDTSDATIANLMRLQIPVTQENITQFEAYKSYEHSVLSDINTMEDGFSQLFNSMISDSGDAQSAQQSASLFDNLTEILYDGNKTESTNISDVFDNDTINSLKDIIKEAAGSQTDSSSVKQLLDKLNNNQASIHDVISGLADIIKNDRSGQTLLKNIGSDFLGRLIKEMTNETLKLNPSDVANPDGIKNYYKRIKNVMEKMSENSELSDKAGDISKSMESIKSNIDFMNDLNKNMTYFQMPLRFSQSDANGELYVFTNKKALAQGTDNVSALLHLDMENLGPVDVFVRLNKKNVSTNFCLESEELLDFVYSNIDKLNARLKALGYNTTFEMKLNSEQKDFDFVNDFVDKDIPKNKTSQYVFDVKA</sequence>
<dbReference type="Pfam" id="PF02120">
    <property type="entry name" value="Flg_hook"/>
    <property type="match status" value="1"/>
</dbReference>
<dbReference type="InterPro" id="IPR021136">
    <property type="entry name" value="Flagellar_hook_control-like_C"/>
</dbReference>
<dbReference type="RefSeq" id="WP_186836897.1">
    <property type="nucleotide sequence ID" value="NZ_JACOPD010000005.1"/>
</dbReference>
<accession>A0ABR7G0M6</accession>
<evidence type="ECO:0000313" key="3">
    <source>
        <dbReference type="Proteomes" id="UP000628463"/>
    </source>
</evidence>
<keyword evidence="2" id="KW-0966">Cell projection</keyword>
<dbReference type="Gene3D" id="3.30.750.140">
    <property type="match status" value="1"/>
</dbReference>
<gene>
    <name evidence="2" type="ORF">H8S01_08435</name>
</gene>
<keyword evidence="2" id="KW-0969">Cilium</keyword>
<dbReference type="EMBL" id="JACOPD010000005">
    <property type="protein sequence ID" value="MBC5680985.1"/>
    <property type="molecule type" value="Genomic_DNA"/>
</dbReference>
<organism evidence="2 3">
    <name type="scientific">Lachnospira hominis</name>
    <name type="common">ex Liu et al. 2021</name>
    <dbReference type="NCBI Taxonomy" id="2763051"/>
    <lineage>
        <taxon>Bacteria</taxon>
        <taxon>Bacillati</taxon>
        <taxon>Bacillota</taxon>
        <taxon>Clostridia</taxon>
        <taxon>Lachnospirales</taxon>
        <taxon>Lachnospiraceae</taxon>
        <taxon>Lachnospira</taxon>
    </lineage>
</organism>
<comment type="caution">
    <text evidence="2">The sequence shown here is derived from an EMBL/GenBank/DDBJ whole genome shotgun (WGS) entry which is preliminary data.</text>
</comment>
<feature type="domain" description="Flagellar hook-length control protein-like C-terminal" evidence="1">
    <location>
        <begin position="434"/>
        <end position="509"/>
    </location>
</feature>